<evidence type="ECO:0000313" key="5">
    <source>
        <dbReference type="Proteomes" id="UP000247233"/>
    </source>
</evidence>
<protein>
    <recommendedName>
        <fullName evidence="6">Fungal-specific transcription factor domain-containing protein</fullName>
    </recommendedName>
</protein>
<organism evidence="4 5">
    <name type="scientific">Aspergillus heteromorphus CBS 117.55</name>
    <dbReference type="NCBI Taxonomy" id="1448321"/>
    <lineage>
        <taxon>Eukaryota</taxon>
        <taxon>Fungi</taxon>
        <taxon>Dikarya</taxon>
        <taxon>Ascomycota</taxon>
        <taxon>Pezizomycotina</taxon>
        <taxon>Eurotiomycetes</taxon>
        <taxon>Eurotiomycetidae</taxon>
        <taxon>Eurotiales</taxon>
        <taxon>Aspergillaceae</taxon>
        <taxon>Aspergillus</taxon>
        <taxon>Aspergillus subgen. Circumdati</taxon>
    </lineage>
</organism>
<feature type="region of interest" description="Disordered" evidence="3">
    <location>
        <begin position="1"/>
        <end position="30"/>
    </location>
</feature>
<dbReference type="Pfam" id="PF11951">
    <property type="entry name" value="Fungal_trans_2"/>
    <property type="match status" value="1"/>
</dbReference>
<keyword evidence="2" id="KW-0539">Nucleus</keyword>
<dbReference type="GO" id="GO:0005634">
    <property type="term" value="C:nucleus"/>
    <property type="evidence" value="ECO:0007669"/>
    <property type="project" value="UniProtKB-SubCell"/>
</dbReference>
<reference evidence="4 5" key="1">
    <citation type="submission" date="2016-12" db="EMBL/GenBank/DDBJ databases">
        <title>The genomes of Aspergillus section Nigri reveals drivers in fungal speciation.</title>
        <authorList>
            <consortium name="DOE Joint Genome Institute"/>
            <person name="Vesth T.C."/>
            <person name="Nybo J."/>
            <person name="Theobald S."/>
            <person name="Brandl J."/>
            <person name="Frisvad J.C."/>
            <person name="Nielsen K.F."/>
            <person name="Lyhne E.K."/>
            <person name="Kogle M.E."/>
            <person name="Kuo A."/>
            <person name="Riley R."/>
            <person name="Clum A."/>
            <person name="Nolan M."/>
            <person name="Lipzen A."/>
            <person name="Salamov A."/>
            <person name="Henrissat B."/>
            <person name="Wiebenga A."/>
            <person name="De Vries R.P."/>
            <person name="Grigoriev I.V."/>
            <person name="Mortensen U.H."/>
            <person name="Andersen M.R."/>
            <person name="Baker S.E."/>
        </authorList>
    </citation>
    <scope>NUCLEOTIDE SEQUENCE [LARGE SCALE GENOMIC DNA]</scope>
    <source>
        <strain evidence="4 5">CBS 117.55</strain>
    </source>
</reference>
<evidence type="ECO:0000256" key="3">
    <source>
        <dbReference type="SAM" id="MobiDB-lite"/>
    </source>
</evidence>
<name>A0A317WLV5_9EURO</name>
<dbReference type="RefSeq" id="XP_025400903.1">
    <property type="nucleotide sequence ID" value="XM_025540950.1"/>
</dbReference>
<comment type="subcellular location">
    <subcellularLocation>
        <location evidence="1">Nucleus</location>
    </subcellularLocation>
</comment>
<accession>A0A317WLV5</accession>
<dbReference type="PANTHER" id="PTHR37534">
    <property type="entry name" value="TRANSCRIPTIONAL ACTIVATOR PROTEIN UGA3"/>
    <property type="match status" value="1"/>
</dbReference>
<dbReference type="EMBL" id="MSFL01000007">
    <property type="protein sequence ID" value="PWY86671.1"/>
    <property type="molecule type" value="Genomic_DNA"/>
</dbReference>
<feature type="region of interest" description="Disordered" evidence="3">
    <location>
        <begin position="57"/>
        <end position="96"/>
    </location>
</feature>
<proteinExistence type="predicted"/>
<dbReference type="GeneID" id="37063187"/>
<feature type="compositionally biased region" description="Polar residues" evidence="3">
    <location>
        <begin position="80"/>
        <end position="89"/>
    </location>
</feature>
<comment type="caution">
    <text evidence="4">The sequence shown here is derived from an EMBL/GenBank/DDBJ whole genome shotgun (WGS) entry which is preliminary data.</text>
</comment>
<dbReference type="PANTHER" id="PTHR37534:SF46">
    <property type="entry name" value="ZN(II)2CYS6 TRANSCRIPTION FACTOR (EUROFUNG)"/>
    <property type="match status" value="1"/>
</dbReference>
<dbReference type="InterPro" id="IPR021858">
    <property type="entry name" value="Fun_TF"/>
</dbReference>
<evidence type="ECO:0000313" key="4">
    <source>
        <dbReference type="EMBL" id="PWY86671.1"/>
    </source>
</evidence>
<feature type="compositionally biased region" description="Polar residues" evidence="3">
    <location>
        <begin position="1"/>
        <end position="12"/>
    </location>
</feature>
<gene>
    <name evidence="4" type="ORF">BO70DRAFT_333069</name>
</gene>
<evidence type="ECO:0008006" key="6">
    <source>
        <dbReference type="Google" id="ProtNLM"/>
    </source>
</evidence>
<dbReference type="VEuPathDB" id="FungiDB:BO70DRAFT_333069"/>
<keyword evidence="5" id="KW-1185">Reference proteome</keyword>
<dbReference type="STRING" id="1448321.A0A317WLV5"/>
<evidence type="ECO:0000256" key="1">
    <source>
        <dbReference type="ARBA" id="ARBA00004123"/>
    </source>
</evidence>
<sequence length="541" mass="62136">MPEMQLSWQPGFSLSRKPVRRSRASRASVTLGRRQQFEFIVERPVLDHGIGSTESGVAFESYRRGEEISQSDRTGLQRGRYSTNQSSSPGEDDSRESLLVDDNWQINVTGHQLSVTDNCKFSDLHTIDETELQLTLNPFYENTASPSFPPSIVYHDLYQRFHPVLKRYNEEFCRIPLTADLGVNPFRYRARRAPEPMFLVHAVMALAGHHVESTSTQGHRHAAIQLLREGIDMNTNLEHGYSILDAIIILFSLDETQSALGHWRTHLLGAYGLLEACGGINTWITSARTQVQIGILLWWDAITSLVNREDCIFPHPYFETLLSNYTGKEWDFFSLCGCPLRLVEVVMKLSRLSAEKRQSSSMQHVIFDTTVLSGIEHTLESWHHISPATAFQDEESMQQDQDRMHCSEAWRNGLLLYLYRVFHWKPGHRVPVSIIYRARVIMDHVVACRDESMVSRQALLPLFFAGCELQDPESRRKILKLCSEWSDKTRYRMFGTTIPLLGEVWAEQSSRGIENVWWGEVVDRQRVGDDTSPLRMRICFG</sequence>
<evidence type="ECO:0000256" key="2">
    <source>
        <dbReference type="ARBA" id="ARBA00023242"/>
    </source>
</evidence>
<dbReference type="OrthoDB" id="2015447at2759"/>
<dbReference type="Proteomes" id="UP000247233">
    <property type="component" value="Unassembled WGS sequence"/>
</dbReference>
<dbReference type="AlphaFoldDB" id="A0A317WLV5"/>